<proteinExistence type="predicted"/>
<feature type="compositionally biased region" description="Basic and acidic residues" evidence="1">
    <location>
        <begin position="37"/>
        <end position="53"/>
    </location>
</feature>
<name>A0A484NMV3_9ASTE</name>
<dbReference type="SUPFAM" id="SSF57756">
    <property type="entry name" value="Retrovirus zinc finger-like domains"/>
    <property type="match status" value="1"/>
</dbReference>
<organism evidence="2 3">
    <name type="scientific">Cuscuta campestris</name>
    <dbReference type="NCBI Taxonomy" id="132261"/>
    <lineage>
        <taxon>Eukaryota</taxon>
        <taxon>Viridiplantae</taxon>
        <taxon>Streptophyta</taxon>
        <taxon>Embryophyta</taxon>
        <taxon>Tracheophyta</taxon>
        <taxon>Spermatophyta</taxon>
        <taxon>Magnoliopsida</taxon>
        <taxon>eudicotyledons</taxon>
        <taxon>Gunneridae</taxon>
        <taxon>Pentapetalae</taxon>
        <taxon>asterids</taxon>
        <taxon>lamiids</taxon>
        <taxon>Solanales</taxon>
        <taxon>Convolvulaceae</taxon>
        <taxon>Cuscuteae</taxon>
        <taxon>Cuscuta</taxon>
        <taxon>Cuscuta subgen. Grammica</taxon>
        <taxon>Cuscuta sect. Cleistogrammica</taxon>
    </lineage>
</organism>
<reference evidence="2 3" key="1">
    <citation type="submission" date="2018-04" db="EMBL/GenBank/DDBJ databases">
        <authorList>
            <person name="Vogel A."/>
        </authorList>
    </citation>
    <scope>NUCLEOTIDE SEQUENCE [LARGE SCALE GENOMIC DNA]</scope>
</reference>
<dbReference type="GO" id="GO:0008270">
    <property type="term" value="F:zinc ion binding"/>
    <property type="evidence" value="ECO:0007669"/>
    <property type="project" value="InterPro"/>
</dbReference>
<evidence type="ECO:0008006" key="4">
    <source>
        <dbReference type="Google" id="ProtNLM"/>
    </source>
</evidence>
<dbReference type="Proteomes" id="UP000595140">
    <property type="component" value="Unassembled WGS sequence"/>
</dbReference>
<dbReference type="AlphaFoldDB" id="A0A484NMV3"/>
<evidence type="ECO:0000256" key="1">
    <source>
        <dbReference type="SAM" id="MobiDB-lite"/>
    </source>
</evidence>
<feature type="region of interest" description="Disordered" evidence="1">
    <location>
        <begin position="37"/>
        <end position="66"/>
    </location>
</feature>
<feature type="compositionally biased region" description="Low complexity" evidence="1">
    <location>
        <begin position="54"/>
        <end position="65"/>
    </location>
</feature>
<gene>
    <name evidence="2" type="ORF">CCAM_LOCUS43434</name>
</gene>
<dbReference type="OrthoDB" id="1166076at2759"/>
<dbReference type="GO" id="GO:0003676">
    <property type="term" value="F:nucleic acid binding"/>
    <property type="evidence" value="ECO:0007669"/>
    <property type="project" value="InterPro"/>
</dbReference>
<evidence type="ECO:0000313" key="2">
    <source>
        <dbReference type="EMBL" id="VFR01659.1"/>
    </source>
</evidence>
<keyword evidence="3" id="KW-1185">Reference proteome</keyword>
<accession>A0A484NMV3</accession>
<dbReference type="EMBL" id="OOIL02006775">
    <property type="protein sequence ID" value="VFR01659.1"/>
    <property type="molecule type" value="Genomic_DNA"/>
</dbReference>
<dbReference type="InterPro" id="IPR036875">
    <property type="entry name" value="Znf_CCHC_sf"/>
</dbReference>
<evidence type="ECO:0000313" key="3">
    <source>
        <dbReference type="Proteomes" id="UP000595140"/>
    </source>
</evidence>
<protein>
    <recommendedName>
        <fullName evidence="4">CCHC-type domain-containing protein</fullName>
    </recommendedName>
</protein>
<sequence length="106" mass="12077">MIKDTNLTDEGLQYFALTGNFICNYFAEIGEEVDKRKGNVDKKDVSKVQKRDASASSSSKNSKGKSYCKFCRKEGHRQKDCQDFKEWLTKKGIPYNPEAGKKPKNT</sequence>